<dbReference type="Proteomes" id="UP000836387">
    <property type="component" value="Unassembled WGS sequence"/>
</dbReference>
<evidence type="ECO:0000313" key="2">
    <source>
        <dbReference type="Proteomes" id="UP000836387"/>
    </source>
</evidence>
<reference evidence="1" key="2">
    <citation type="submission" date="2021-10" db="EMBL/GenBank/DDBJ databases">
        <authorList>
            <person name="Piombo E."/>
        </authorList>
    </citation>
    <scope>NUCLEOTIDE SEQUENCE</scope>
</reference>
<name>A0ACA9UG01_BIOOC</name>
<accession>A0ACA9UG01</accession>
<comment type="caution">
    <text evidence="1">The sequence shown here is derived from an EMBL/GenBank/DDBJ whole genome shotgun (WGS) entry which is preliminary data.</text>
</comment>
<proteinExistence type="predicted"/>
<reference evidence="1" key="1">
    <citation type="submission" date="2020-04" db="EMBL/GenBank/DDBJ databases">
        <authorList>
            <person name="Broberg M."/>
        </authorList>
    </citation>
    <scope>NUCLEOTIDE SEQUENCE</scope>
</reference>
<keyword evidence="2" id="KW-1185">Reference proteome</keyword>
<organism evidence="1 2">
    <name type="scientific">Clonostachys rosea f. rosea IK726</name>
    <dbReference type="NCBI Taxonomy" id="1349383"/>
    <lineage>
        <taxon>Eukaryota</taxon>
        <taxon>Fungi</taxon>
        <taxon>Dikarya</taxon>
        <taxon>Ascomycota</taxon>
        <taxon>Pezizomycotina</taxon>
        <taxon>Sordariomycetes</taxon>
        <taxon>Hypocreomycetidae</taxon>
        <taxon>Hypocreales</taxon>
        <taxon>Bionectriaceae</taxon>
        <taxon>Clonostachys</taxon>
    </lineage>
</organism>
<dbReference type="EMBL" id="CADEHS020000480">
    <property type="protein sequence ID" value="CAG9952286.1"/>
    <property type="molecule type" value="Genomic_DNA"/>
</dbReference>
<protein>
    <submittedName>
        <fullName evidence="1">Uncharacterized protein</fullName>
    </submittedName>
</protein>
<gene>
    <name evidence="1" type="ORF">CRV2_00016261</name>
</gene>
<evidence type="ECO:0000313" key="1">
    <source>
        <dbReference type="EMBL" id="CAG9952286.1"/>
    </source>
</evidence>
<sequence>MASSLPRLHRDLNTRVPTASMEGRAAPIERWRAGRALVRLHGEAGNWSLAYEAAHACVGQIPRILSRGLQVSDKQNLVTALDDFSLEAAAVATMAGQAPYEAIRLIELGRGLTLGSLGEMRTDVSQLQDKFPELWSRYEELRDQLAMPAVFGQFEENQRLEASSQLDKTIQEIRGLPGFDRFLLAPSDDDLKKAAAHGPIVIINVHDYRCDALIIENHEIRSLALTDLQHSDIQTREAMLGGQLDRESLGWLWGTIANPILTSLGLTRNVGENWPRLWWVPTGALAKFPIHAVGEYDEDCSNSVLDWVISSYRLSVQMLLRTRQYQQKSMAPGTLNITVLVGMEMTPGFNNLQFAKQEIEEVERLCLSKGHVVKKPLPY</sequence>